<keyword evidence="3" id="KW-1185">Reference proteome</keyword>
<feature type="region of interest" description="Disordered" evidence="1">
    <location>
        <begin position="191"/>
        <end position="213"/>
    </location>
</feature>
<evidence type="ECO:0000313" key="2">
    <source>
        <dbReference type="EMBL" id="MBB5156828.1"/>
    </source>
</evidence>
<sequence>MRFGRQAQHAEEQASYVVFEQALEFHAADLGGVVAEAHAVVGQTVPEPFLEVGDFLACEESEIGGARWEFAMSWAIQAANRSASRAVSGKRHSPTGSWPSSAKAFDSARTEERSSRVAMTWWSATKGGDERKFHFRGCGLASKELMNFAKAVGDPQRAAKLGDHAHQPFGQAVEHHEVEALRRGVQVKLLQPPPRGDDLRVPGGGARRYEREVPNSDERPFWLRHKRWTPGC</sequence>
<dbReference type="RefSeq" id="WP_184727889.1">
    <property type="nucleotide sequence ID" value="NZ_JACHIW010000001.1"/>
</dbReference>
<feature type="region of interest" description="Disordered" evidence="1">
    <location>
        <begin position="83"/>
        <end position="109"/>
    </location>
</feature>
<evidence type="ECO:0000256" key="1">
    <source>
        <dbReference type="SAM" id="MobiDB-lite"/>
    </source>
</evidence>
<protein>
    <submittedName>
        <fullName evidence="2">Uncharacterized protein</fullName>
    </submittedName>
</protein>
<proteinExistence type="predicted"/>
<name>A0A840QDU1_9PSEU</name>
<reference evidence="2 3" key="1">
    <citation type="submission" date="2020-08" db="EMBL/GenBank/DDBJ databases">
        <title>Sequencing the genomes of 1000 actinobacteria strains.</title>
        <authorList>
            <person name="Klenk H.-P."/>
        </authorList>
    </citation>
    <scope>NUCLEOTIDE SEQUENCE [LARGE SCALE GENOMIC DNA]</scope>
    <source>
        <strain evidence="2 3">DSM 45584</strain>
    </source>
</reference>
<comment type="caution">
    <text evidence="2">The sequence shown here is derived from an EMBL/GenBank/DDBJ whole genome shotgun (WGS) entry which is preliminary data.</text>
</comment>
<dbReference type="EMBL" id="JACHIW010000001">
    <property type="protein sequence ID" value="MBB5156828.1"/>
    <property type="molecule type" value="Genomic_DNA"/>
</dbReference>
<organism evidence="2 3">
    <name type="scientific">Saccharopolyspora phatthalungensis</name>
    <dbReference type="NCBI Taxonomy" id="664693"/>
    <lineage>
        <taxon>Bacteria</taxon>
        <taxon>Bacillati</taxon>
        <taxon>Actinomycetota</taxon>
        <taxon>Actinomycetes</taxon>
        <taxon>Pseudonocardiales</taxon>
        <taxon>Pseudonocardiaceae</taxon>
        <taxon>Saccharopolyspora</taxon>
    </lineage>
</organism>
<dbReference type="AlphaFoldDB" id="A0A840QDU1"/>
<accession>A0A840QDU1</accession>
<dbReference type="Proteomes" id="UP000584374">
    <property type="component" value="Unassembled WGS sequence"/>
</dbReference>
<evidence type="ECO:0000313" key="3">
    <source>
        <dbReference type="Proteomes" id="UP000584374"/>
    </source>
</evidence>
<gene>
    <name evidence="2" type="ORF">BJ970_004362</name>
</gene>